<dbReference type="RefSeq" id="WP_207333248.1">
    <property type="nucleotide sequence ID" value="NZ_JAFMYW010000031.1"/>
</dbReference>
<sequence>MLCFSCHKEEDTLLDAAGVIVKLPQQWKVPISDDGELAEVIVKAPIVYNRSQVLVGGNLSKQRSLISVDALSGQLTWQWQDLLTLARNPGYPDPIYFYAGGYHLYNGKFFFPFADNAYTIALTEGKTYQKYQSSFYRSIIAGGIGNLYFTSGRPSSQLQTSPEALYIGDLSVAKPETPLLVPNYSQVAKMWFNGYGMIRAITPFMAQGDTLLNLLCYDRVLDQEPLQHRTFSALYNLSKRTWVYDRVVLNEGGTQGAWSATLHGQYMYFSSMRELYCFEVMTGKRVWTRFFSESFSSLLIAEGKLYGNNGDRFTYCFDPVTGRQLWKEQSSGSSTSLTYLNGVLYFLGGGDGKLHAIDASTGKHLWRMESPDLKQNSGAWFYGICVAVPGQGGSKGRVVATTGLNAYGYEAIR</sequence>
<dbReference type="Gene3D" id="2.130.10.10">
    <property type="entry name" value="YVTN repeat-like/Quinoprotein amine dehydrogenase"/>
    <property type="match status" value="1"/>
</dbReference>
<dbReference type="InterPro" id="IPR011047">
    <property type="entry name" value="Quinoprotein_ADH-like_sf"/>
</dbReference>
<dbReference type="InterPro" id="IPR002372">
    <property type="entry name" value="PQQ_rpt_dom"/>
</dbReference>
<evidence type="ECO:0000313" key="3">
    <source>
        <dbReference type="Proteomes" id="UP000664628"/>
    </source>
</evidence>
<organism evidence="2 3">
    <name type="scientific">Fibrella forsythiae</name>
    <dbReference type="NCBI Taxonomy" id="2817061"/>
    <lineage>
        <taxon>Bacteria</taxon>
        <taxon>Pseudomonadati</taxon>
        <taxon>Bacteroidota</taxon>
        <taxon>Cytophagia</taxon>
        <taxon>Cytophagales</taxon>
        <taxon>Spirosomataceae</taxon>
        <taxon>Fibrella</taxon>
    </lineage>
</organism>
<comment type="caution">
    <text evidence="2">The sequence shown here is derived from an EMBL/GenBank/DDBJ whole genome shotgun (WGS) entry which is preliminary data.</text>
</comment>
<proteinExistence type="predicted"/>
<accession>A0ABS3JV76</accession>
<reference evidence="2 3" key="1">
    <citation type="submission" date="2021-03" db="EMBL/GenBank/DDBJ databases">
        <title>Fibrella sp. HMF5405 genome sequencing and assembly.</title>
        <authorList>
            <person name="Kang H."/>
            <person name="Kim H."/>
            <person name="Bae S."/>
            <person name="Joh K."/>
        </authorList>
    </citation>
    <scope>NUCLEOTIDE SEQUENCE [LARGE SCALE GENOMIC DNA]</scope>
    <source>
        <strain evidence="2 3">HMF5405</strain>
    </source>
</reference>
<name>A0ABS3JV76_9BACT</name>
<feature type="domain" description="Pyrrolo-quinoline quinone repeat" evidence="1">
    <location>
        <begin position="257"/>
        <end position="381"/>
    </location>
</feature>
<dbReference type="InterPro" id="IPR015943">
    <property type="entry name" value="WD40/YVTN_repeat-like_dom_sf"/>
</dbReference>
<dbReference type="SUPFAM" id="SSF50998">
    <property type="entry name" value="Quinoprotein alcohol dehydrogenase-like"/>
    <property type="match status" value="2"/>
</dbReference>
<evidence type="ECO:0000259" key="1">
    <source>
        <dbReference type="Pfam" id="PF13360"/>
    </source>
</evidence>
<dbReference type="PANTHER" id="PTHR34512:SF30">
    <property type="entry name" value="OUTER MEMBRANE PROTEIN ASSEMBLY FACTOR BAMB"/>
    <property type="match status" value="1"/>
</dbReference>
<keyword evidence="3" id="KW-1185">Reference proteome</keyword>
<evidence type="ECO:0000313" key="2">
    <source>
        <dbReference type="EMBL" id="MBO0953296.1"/>
    </source>
</evidence>
<protein>
    <submittedName>
        <fullName evidence="2">PQQ-binding-like beta-propeller repeat protein</fullName>
    </submittedName>
</protein>
<dbReference type="Pfam" id="PF13360">
    <property type="entry name" value="PQQ_2"/>
    <property type="match status" value="1"/>
</dbReference>
<dbReference type="Proteomes" id="UP000664628">
    <property type="component" value="Unassembled WGS sequence"/>
</dbReference>
<dbReference type="PANTHER" id="PTHR34512">
    <property type="entry name" value="CELL SURFACE PROTEIN"/>
    <property type="match status" value="1"/>
</dbReference>
<gene>
    <name evidence="2" type="ORF">J2I46_32300</name>
</gene>
<dbReference type="EMBL" id="JAFMYW010000031">
    <property type="protein sequence ID" value="MBO0953296.1"/>
    <property type="molecule type" value="Genomic_DNA"/>
</dbReference>